<reference evidence="12" key="1">
    <citation type="submission" date="2020-08" db="EMBL/GenBank/DDBJ databases">
        <title>Novel species isolated from subtropical streams in China.</title>
        <authorList>
            <person name="Lu H."/>
        </authorList>
    </citation>
    <scope>NUCLEOTIDE SEQUENCE</scope>
    <source>
        <strain evidence="12">KACC 12607</strain>
    </source>
</reference>
<dbReference type="PANTHER" id="PTHR30591">
    <property type="entry name" value="RECBCD ENZYME SUBUNIT RECC"/>
    <property type="match status" value="1"/>
</dbReference>
<evidence type="ECO:0000313" key="13">
    <source>
        <dbReference type="Proteomes" id="UP000634011"/>
    </source>
</evidence>
<evidence type="ECO:0000256" key="7">
    <source>
        <dbReference type="ARBA" id="ARBA00022840"/>
    </source>
</evidence>
<keyword evidence="2 10" id="KW-0547">Nucleotide-binding</keyword>
<evidence type="ECO:0000256" key="3">
    <source>
        <dbReference type="ARBA" id="ARBA00022763"/>
    </source>
</evidence>
<organism evidence="12 13">
    <name type="scientific">Undibacterium jejuense</name>
    <dbReference type="NCBI Taxonomy" id="1344949"/>
    <lineage>
        <taxon>Bacteria</taxon>
        <taxon>Pseudomonadati</taxon>
        <taxon>Pseudomonadota</taxon>
        <taxon>Betaproteobacteria</taxon>
        <taxon>Burkholderiales</taxon>
        <taxon>Oxalobacteraceae</taxon>
        <taxon>Undibacterium</taxon>
    </lineage>
</organism>
<evidence type="ECO:0000313" key="12">
    <source>
        <dbReference type="EMBL" id="MBC3864171.1"/>
    </source>
</evidence>
<keyword evidence="3 10" id="KW-0227">DNA damage</keyword>
<comment type="miscellaneous">
    <text evidence="10">In the RecBCD complex, RecB has a slow 3'-5' helicase, an exonuclease activity and loads RecA onto ssDNA, RecD has a fast 5'-3' helicase activity, while RecC stimulates the ATPase and processivity of the RecB helicase and contributes to recognition of the Chi site.</text>
</comment>
<dbReference type="SUPFAM" id="SSF52540">
    <property type="entry name" value="P-loop containing nucleoside triphosphate hydrolases"/>
    <property type="match status" value="2"/>
</dbReference>
<evidence type="ECO:0000256" key="6">
    <source>
        <dbReference type="ARBA" id="ARBA00022839"/>
    </source>
</evidence>
<protein>
    <recommendedName>
        <fullName evidence="10">RecBCD enzyme subunit RecC</fullName>
    </recommendedName>
    <alternativeName>
        <fullName evidence="10">Exonuclease V subunit RecC</fullName>
        <shortName evidence="10">ExoV subunit RecC</shortName>
    </alternativeName>
    <alternativeName>
        <fullName evidence="10">Helicase/nuclease RecBCD subunit RecC</fullName>
    </alternativeName>
</protein>
<dbReference type="InterPro" id="IPR013986">
    <property type="entry name" value="DExx_box_DNA_helicase_dom_sf"/>
</dbReference>
<dbReference type="Gene3D" id="3.40.50.300">
    <property type="entry name" value="P-loop containing nucleotide triphosphate hydrolases"/>
    <property type="match status" value="2"/>
</dbReference>
<dbReference type="Gene3D" id="1.10.10.160">
    <property type="match status" value="1"/>
</dbReference>
<proteinExistence type="inferred from homology"/>
<evidence type="ECO:0000256" key="4">
    <source>
        <dbReference type="ARBA" id="ARBA00022801"/>
    </source>
</evidence>
<keyword evidence="5 10" id="KW-0347">Helicase</keyword>
<keyword evidence="6 10" id="KW-0269">Exonuclease</keyword>
<dbReference type="GO" id="GO:0000724">
    <property type="term" value="P:double-strand break repair via homologous recombination"/>
    <property type="evidence" value="ECO:0007669"/>
    <property type="project" value="UniProtKB-UniRule"/>
</dbReference>
<evidence type="ECO:0000256" key="10">
    <source>
        <dbReference type="HAMAP-Rule" id="MF_01486"/>
    </source>
</evidence>
<dbReference type="InterPro" id="IPR011335">
    <property type="entry name" value="Restrct_endonuc-II-like"/>
</dbReference>
<keyword evidence="1 10" id="KW-0540">Nuclease</keyword>
<keyword evidence="4 10" id="KW-0378">Hydrolase</keyword>
<keyword evidence="7 10" id="KW-0067">ATP-binding</keyword>
<name>A0A923HR39_9BURK</name>
<evidence type="ECO:0000259" key="11">
    <source>
        <dbReference type="Pfam" id="PF17946"/>
    </source>
</evidence>
<comment type="similarity">
    <text evidence="10">Belongs to the RecC family.</text>
</comment>
<evidence type="ECO:0000256" key="8">
    <source>
        <dbReference type="ARBA" id="ARBA00023125"/>
    </source>
</evidence>
<dbReference type="InterPro" id="IPR041500">
    <property type="entry name" value="RecC_C"/>
</dbReference>
<dbReference type="GO" id="GO:0009338">
    <property type="term" value="C:exodeoxyribonuclease V complex"/>
    <property type="evidence" value="ECO:0007669"/>
    <property type="project" value="InterPro"/>
</dbReference>
<sequence>MAPVIKPGLIILHGNQLELLQEAVFDWIKRYPLNPLEKDIFLVQSNGVAEWLKIALAENAGICAANRIELPGRFLWMVYRSMLGRSEIPSSSFLDKSPLTWRLMRLIPELLGDTDFLPLSNFLANGDAERRLQLAARLADLIDLYQMYRTDWLIDWSQGNNRLNRASSDALPLSDDQVWQAKLWRAILQDIPEHERQLGRVNVHQRFIDAIHSGKKPQAALPRRVILFGVSALPRQTLEALSALSVYTQVILAVPNPCQFYWGDIIDGRELLKSQFKRQKNRNDIDLSSVPLAQLHIHSNPLLASWGKLGRDFIRMLDEFDQVEQTRSNFSSLKIDLFSEEASTHLLGQVQNAIRDLSPIDEVERKSISAQDQSIEFHVAHSVQREVEVLHDRLLSILANANPGQHVIQPKDIVVMVPDIAVFSAPIRAVFAQYKRHDARYIPFEIADASDRKNNPLLLALEWLLRLPQQRCLQSEICDLLDVPALSACFGLTEGDLPKLKHWIQGAGIRWGLNQAHRSGLGLSAAGEQNSWIFGIQRMLLGYAVGAAEDYQGIEPYAEIGGLDADLAGSLAEFVTRLIAWRARMLSSMLPNEWSVVGREFLEAFFVAASDNDRVVLMRLNESLATWADLCEQADFSEPVSLAVFREAWLGGLDEASLNQRFISGGVTFCTFMPMRSMPYKVVCLLGMNEGDFPRRAQQVDFDLLALPGMARPGDRSRRDDDRYLMLEALLSARDKLYVSWVGRNIRDNSEQPPSVLISQLQDYLRAGWDIDLNQHTTEYPLQPFSAKYFYPSEQRPVTYATEWGAAHGLRDIDNNKKKRDKNDAATQSVQPEMPITEEPIHVFELEPEFRLKLSELARFIRQPVAYFFQKRLGVIFNENHLASDDEEPFAIDGLSEYLFAERLLSADAENRDGMNVEEQLRLKVQALAREGSFPIGLPGRYLQDRLVTELTPIVDAYQALRNDYPIEAEKLPLMFEHQGIILSDWLDRLRHNHQGIDKETVCLLKTPSKVLDAKGMIRPDKLIDAWLRQLAAAQAGLTVSAYLVARDAVIVMPPLSAAEATASLSCLIELWKKSLDHIYPCTCKTSLALIAGKDPRPVYDGGFNQSGEVDNAYLARVWSDFSALNATPEWESSARALYEPLCTWVNQLQIRPLVPEQNDFSASGVAL</sequence>
<dbReference type="RefSeq" id="WP_186914115.1">
    <property type="nucleotide sequence ID" value="NZ_JACOFV010000024.1"/>
</dbReference>
<dbReference type="PANTHER" id="PTHR30591:SF1">
    <property type="entry name" value="RECBCD ENZYME SUBUNIT RECC"/>
    <property type="match status" value="1"/>
</dbReference>
<dbReference type="InterPro" id="IPR006697">
    <property type="entry name" value="RecC"/>
</dbReference>
<dbReference type="PIRSF" id="PIRSF000980">
    <property type="entry name" value="RecC"/>
    <property type="match status" value="1"/>
</dbReference>
<comment type="function">
    <text evidence="10">A helicase/nuclease that prepares dsDNA breaks (DSB) for recombinational DNA repair. Binds to DSBs and unwinds DNA via a highly rapid and processive ATP-dependent bidirectional helicase activity. Unwinds dsDNA until it encounters a Chi (crossover hotspot instigator) sequence from the 3' direction. Cuts ssDNA a few nucleotides 3' to the Chi site. The properties and activities of the enzyme are changed at Chi. The Chi-altered holoenzyme produces a long 3'-ssDNA overhang and facilitates RecA-binding to the ssDNA for homologous DNA recombination and repair. Holoenzyme degrades any linearized DNA that is unable to undergo homologous recombination. In the holoenzyme this subunit recognizes the wild-type Chi sequence, and when added to isolated RecB increases its ATP-dependent helicase processivity.</text>
</comment>
<comment type="subunit">
    <text evidence="10">Heterotrimer of RecB, RecC and RecD. All subunits contribute to DNA-binding.</text>
</comment>
<evidence type="ECO:0000256" key="2">
    <source>
        <dbReference type="ARBA" id="ARBA00022741"/>
    </source>
</evidence>
<accession>A0A923HR39</accession>
<dbReference type="Pfam" id="PF17946">
    <property type="entry name" value="RecC_C"/>
    <property type="match status" value="1"/>
</dbReference>
<dbReference type="SUPFAM" id="SSF52980">
    <property type="entry name" value="Restriction endonuclease-like"/>
    <property type="match status" value="1"/>
</dbReference>
<evidence type="ECO:0000256" key="1">
    <source>
        <dbReference type="ARBA" id="ARBA00022722"/>
    </source>
</evidence>
<gene>
    <name evidence="10 12" type="primary">recC</name>
    <name evidence="12" type="ORF">H8K32_18875</name>
</gene>
<dbReference type="Pfam" id="PF04257">
    <property type="entry name" value="Exonuc_V_gamma"/>
    <property type="match status" value="1"/>
</dbReference>
<dbReference type="Gene3D" id="3.40.50.10930">
    <property type="match status" value="1"/>
</dbReference>
<evidence type="ECO:0000256" key="5">
    <source>
        <dbReference type="ARBA" id="ARBA00022806"/>
    </source>
</evidence>
<dbReference type="NCBIfam" id="TIGR01450">
    <property type="entry name" value="recC"/>
    <property type="match status" value="1"/>
</dbReference>
<evidence type="ECO:0000256" key="9">
    <source>
        <dbReference type="ARBA" id="ARBA00023204"/>
    </source>
</evidence>
<dbReference type="Gene3D" id="1.10.10.990">
    <property type="match status" value="1"/>
</dbReference>
<dbReference type="AlphaFoldDB" id="A0A923HR39"/>
<dbReference type="GO" id="GO:0003677">
    <property type="term" value="F:DNA binding"/>
    <property type="evidence" value="ECO:0007669"/>
    <property type="project" value="UniProtKB-UniRule"/>
</dbReference>
<keyword evidence="8 10" id="KW-0238">DNA-binding</keyword>
<dbReference type="GO" id="GO:0005524">
    <property type="term" value="F:ATP binding"/>
    <property type="evidence" value="ECO:0007669"/>
    <property type="project" value="UniProtKB-UniRule"/>
</dbReference>
<dbReference type="EMBL" id="JACOFV010000024">
    <property type="protein sequence ID" value="MBC3864171.1"/>
    <property type="molecule type" value="Genomic_DNA"/>
</dbReference>
<dbReference type="InterPro" id="IPR027417">
    <property type="entry name" value="P-loop_NTPase"/>
</dbReference>
<dbReference type="GO" id="GO:0008854">
    <property type="term" value="F:exodeoxyribonuclease V activity"/>
    <property type="evidence" value="ECO:0007669"/>
    <property type="project" value="InterPro"/>
</dbReference>
<dbReference type="HAMAP" id="MF_01486">
    <property type="entry name" value="RecC"/>
    <property type="match status" value="1"/>
</dbReference>
<keyword evidence="13" id="KW-1185">Reference proteome</keyword>
<comment type="caution">
    <text evidence="12">The sequence shown here is derived from an EMBL/GenBank/DDBJ whole genome shotgun (WGS) entry which is preliminary data.</text>
</comment>
<feature type="domain" description="RecC C-terminal" evidence="11">
    <location>
        <begin position="852"/>
        <end position="1092"/>
    </location>
</feature>
<dbReference type="GO" id="GO:0003678">
    <property type="term" value="F:DNA helicase activity"/>
    <property type="evidence" value="ECO:0007669"/>
    <property type="project" value="UniProtKB-UniRule"/>
</dbReference>
<dbReference type="Proteomes" id="UP000634011">
    <property type="component" value="Unassembled WGS sequence"/>
</dbReference>
<keyword evidence="9 10" id="KW-0234">DNA repair</keyword>